<keyword evidence="1" id="KW-0812">Transmembrane</keyword>
<dbReference type="InterPro" id="IPR008969">
    <property type="entry name" value="CarboxyPept-like_regulatory"/>
</dbReference>
<dbReference type="Pfam" id="PF13715">
    <property type="entry name" value="CarbopepD_reg_2"/>
    <property type="match status" value="1"/>
</dbReference>
<evidence type="ECO:0000313" key="2">
    <source>
        <dbReference type="EMBL" id="ALJ57898.1"/>
    </source>
</evidence>
<keyword evidence="1" id="KW-0472">Membrane</keyword>
<dbReference type="Pfam" id="PF18939">
    <property type="entry name" value="DUF5686"/>
    <property type="match status" value="1"/>
</dbReference>
<name>A0A0P0GII7_9BACE</name>
<organism evidence="2 3">
    <name type="scientific">Bacteroides cellulosilyticus</name>
    <dbReference type="NCBI Taxonomy" id="246787"/>
    <lineage>
        <taxon>Bacteria</taxon>
        <taxon>Pseudomonadati</taxon>
        <taxon>Bacteroidota</taxon>
        <taxon>Bacteroidia</taxon>
        <taxon>Bacteroidales</taxon>
        <taxon>Bacteroidaceae</taxon>
        <taxon>Bacteroides</taxon>
    </lineage>
</organism>
<sequence>MKVKADINIPLISLDYIYFLFNCILLTLRPHTDLNMKQQYIALILFLLSLFVAHSASAQIKGVVTDSLTNEPLMYITVQYEGKGVGAITNAEGEYTVETRKGWNELSFSAIGYVTKKVTLKPTTKVLNVKLTPADVMLSEVVVKPQKEKYSRKNNPAVDFMRKVIENKKELKLEANDFYQYQKYEKMKMSMNDVTPEKMEKGIYKKFSFFKDQVEVSPKTNKMILPISIKETSSKTIYRKSPKSEKTIIEGVNSSGIEEFFNTGDMLGTILTDVFSDVNIYDDDIRLLQRRFVSPIGRGAISFYKYYLMDTVMVDRQECVHLTFVPQNSQDFGFTGHLYVVKDSTYAVKKCTMNLPKKTGVNFVDNLDIVQQFEQMPDGNWVLTDDDMTVELQFVKGIQGLEVQRTTKYSNYNFEDIEPRLFRLKGNVIKEANMLNKSDEYWASVRQVPLTKKESNMDVFMNRIEQIPGFKYVIFGAKALIENFVETGTKKHPSKFDFGPINTTITSNYVNGTRFRLSGMTTGNLDPHWSFSGYAAYGTRDKKWFYKGQAAYSFNKREYVLWEFPKHYLAFDYSYDVMSPMDKYLSTDKDNMFVGWKWTKVDQMSYMRDATLTYELETNTGFSIKAMARHRNDQPAGGVLQYWKNDGNIAGIWDDTNTFIKDITTTELGVTLRYAPGETYVNTKQRRVPVSLDAPIFSLSHTLGLKGVLGGEYNFNLTEASIRKRFWFGSWGKLDITARAGAQWNTVPFPLLNLPMANLSYITQHNESFSLINNMEFLNDRYASLALTYDMNGKLFNRIPLIKKLKWRETFRIRGMYGTLTDKNNPYKSHNSELFLFPMRDGVPTSHVMGSTPYLEASVGIYNIFKLLHIEYVRRLTYTDIPGVKKDGIRFMILMIF</sequence>
<dbReference type="KEGG" id="bcel:BcellWH2_00630"/>
<dbReference type="SUPFAM" id="SSF49464">
    <property type="entry name" value="Carboxypeptidase regulatory domain-like"/>
    <property type="match status" value="1"/>
</dbReference>
<proteinExistence type="predicted"/>
<evidence type="ECO:0008006" key="4">
    <source>
        <dbReference type="Google" id="ProtNLM"/>
    </source>
</evidence>
<gene>
    <name evidence="2" type="ORF">BcellWH2_00630</name>
</gene>
<reference evidence="2 3" key="1">
    <citation type="journal article" date="2015" name="Science">
        <title>Genetic determinants of in vivo fitness and diet responsiveness in multiple human gut Bacteroides.</title>
        <authorList>
            <person name="Wu M."/>
            <person name="McNulty N.P."/>
            <person name="Rodionov D.A."/>
            <person name="Khoroshkin M.S."/>
            <person name="Griffin N.W."/>
            <person name="Cheng J."/>
            <person name="Latreille P."/>
            <person name="Kerstetter R.A."/>
            <person name="Terrapon N."/>
            <person name="Henrissat B."/>
            <person name="Osterman A.L."/>
            <person name="Gordon J.I."/>
        </authorList>
    </citation>
    <scope>NUCLEOTIDE SEQUENCE [LARGE SCALE GENOMIC DNA]</scope>
    <source>
        <strain evidence="2 3">WH2</strain>
    </source>
</reference>
<feature type="transmembrane region" description="Helical" evidence="1">
    <location>
        <begin position="7"/>
        <end position="28"/>
    </location>
</feature>
<dbReference type="InterPro" id="IPR043741">
    <property type="entry name" value="DUF5686"/>
</dbReference>
<dbReference type="Proteomes" id="UP000061809">
    <property type="component" value="Chromosome"/>
</dbReference>
<keyword evidence="1" id="KW-1133">Transmembrane helix</keyword>
<protein>
    <recommendedName>
        <fullName evidence="4">Carboxypeptidase-like regulatory domain-containing protein</fullName>
    </recommendedName>
</protein>
<dbReference type="AlphaFoldDB" id="A0A0P0GII7"/>
<evidence type="ECO:0000256" key="1">
    <source>
        <dbReference type="SAM" id="Phobius"/>
    </source>
</evidence>
<evidence type="ECO:0000313" key="3">
    <source>
        <dbReference type="Proteomes" id="UP000061809"/>
    </source>
</evidence>
<dbReference type="PATRIC" id="fig|246787.4.peg.656"/>
<dbReference type="Gene3D" id="2.60.40.1120">
    <property type="entry name" value="Carboxypeptidase-like, regulatory domain"/>
    <property type="match status" value="1"/>
</dbReference>
<accession>A0A0P0GII7</accession>
<dbReference type="EMBL" id="CP012801">
    <property type="protein sequence ID" value="ALJ57898.1"/>
    <property type="molecule type" value="Genomic_DNA"/>
</dbReference>